<dbReference type="RefSeq" id="WP_146572741.1">
    <property type="nucleotide sequence ID" value="NZ_CP042306.1"/>
</dbReference>
<evidence type="ECO:0000313" key="2">
    <source>
        <dbReference type="EMBL" id="QDZ08326.1"/>
    </source>
</evidence>
<dbReference type="AlphaFoldDB" id="A0A5B8LJZ7"/>
<protein>
    <submittedName>
        <fullName evidence="2">Uncharacterized protein</fullName>
    </submittedName>
</protein>
<proteinExistence type="predicted"/>
<keyword evidence="1" id="KW-0732">Signal</keyword>
<dbReference type="KEGG" id="spai:FPZ24_13250"/>
<evidence type="ECO:0000313" key="3">
    <source>
        <dbReference type="Proteomes" id="UP000315673"/>
    </source>
</evidence>
<gene>
    <name evidence="2" type="ORF">FPZ24_13250</name>
</gene>
<name>A0A5B8LJZ7_9SPHN</name>
<reference evidence="2 3" key="1">
    <citation type="submission" date="2019-07" db="EMBL/GenBank/DDBJ databases">
        <title>Full genome sequence of Sphingomonas sp. 4R-6-7(HKS19).</title>
        <authorList>
            <person name="Im W.-T."/>
        </authorList>
    </citation>
    <scope>NUCLEOTIDE SEQUENCE [LARGE SCALE GENOMIC DNA]</scope>
    <source>
        <strain evidence="2 3">HKS19</strain>
    </source>
</reference>
<feature type="chain" id="PRO_5022763010" evidence="1">
    <location>
        <begin position="18"/>
        <end position="107"/>
    </location>
</feature>
<keyword evidence="3" id="KW-1185">Reference proteome</keyword>
<sequence>MKYLFAAAMFAATPALAQTAPAPAPAPTTAPAPVAAARLNLDTPIETIVADPKGKDVLTADLAGDVTANPSYDQFKSMSLNQVKGFAPDKLTDAVLAKVAADLAAIK</sequence>
<dbReference type="OrthoDB" id="7211154at2"/>
<feature type="signal peptide" evidence="1">
    <location>
        <begin position="1"/>
        <end position="17"/>
    </location>
</feature>
<organism evidence="2 3">
    <name type="scientific">Sphingomonas panacisoli</name>
    <dbReference type="NCBI Taxonomy" id="1813879"/>
    <lineage>
        <taxon>Bacteria</taxon>
        <taxon>Pseudomonadati</taxon>
        <taxon>Pseudomonadota</taxon>
        <taxon>Alphaproteobacteria</taxon>
        <taxon>Sphingomonadales</taxon>
        <taxon>Sphingomonadaceae</taxon>
        <taxon>Sphingomonas</taxon>
    </lineage>
</organism>
<accession>A0A5B8LJZ7</accession>
<dbReference type="Proteomes" id="UP000315673">
    <property type="component" value="Chromosome"/>
</dbReference>
<evidence type="ECO:0000256" key="1">
    <source>
        <dbReference type="SAM" id="SignalP"/>
    </source>
</evidence>
<dbReference type="EMBL" id="CP042306">
    <property type="protein sequence ID" value="QDZ08326.1"/>
    <property type="molecule type" value="Genomic_DNA"/>
</dbReference>